<name>A0ABR3FS75_9AGAR</name>
<accession>A0ABR3FS75</accession>
<sequence length="198" mass="22403">MFPSTIRAFYRNPTGDFTLLQDSGVPGEERLRELGWRWFSVEGPEEEREVKFRELIKTLDFTGGQEHRFDLRDQKAGGPNMPQWTPEDVIHAWSQDLLLPVSILSNYFNGNTFLDVREPGTDAYIRVAIPGQKYVIYYPAGSIIQGYTDLGSKLSGVHTIFQTKKEGDPVNIVGENLDNHPVRLAYLSSLRDKVGAQA</sequence>
<organism evidence="1 2">
    <name type="scientific">Marasmius crinis-equi</name>
    <dbReference type="NCBI Taxonomy" id="585013"/>
    <lineage>
        <taxon>Eukaryota</taxon>
        <taxon>Fungi</taxon>
        <taxon>Dikarya</taxon>
        <taxon>Basidiomycota</taxon>
        <taxon>Agaricomycotina</taxon>
        <taxon>Agaricomycetes</taxon>
        <taxon>Agaricomycetidae</taxon>
        <taxon>Agaricales</taxon>
        <taxon>Marasmiineae</taxon>
        <taxon>Marasmiaceae</taxon>
        <taxon>Marasmius</taxon>
    </lineage>
</organism>
<protein>
    <submittedName>
        <fullName evidence="1">Uncharacterized protein</fullName>
    </submittedName>
</protein>
<keyword evidence="2" id="KW-1185">Reference proteome</keyword>
<evidence type="ECO:0000313" key="2">
    <source>
        <dbReference type="Proteomes" id="UP001465976"/>
    </source>
</evidence>
<evidence type="ECO:0000313" key="1">
    <source>
        <dbReference type="EMBL" id="KAL0578317.1"/>
    </source>
</evidence>
<comment type="caution">
    <text evidence="1">The sequence shown here is derived from an EMBL/GenBank/DDBJ whole genome shotgun (WGS) entry which is preliminary data.</text>
</comment>
<proteinExistence type="predicted"/>
<reference evidence="1 2" key="1">
    <citation type="submission" date="2024-02" db="EMBL/GenBank/DDBJ databases">
        <title>A draft genome for the cacao thread blight pathogen Marasmius crinis-equi.</title>
        <authorList>
            <person name="Cohen S.P."/>
            <person name="Baruah I.K."/>
            <person name="Amoako-Attah I."/>
            <person name="Bukari Y."/>
            <person name="Meinhardt L.W."/>
            <person name="Bailey B.A."/>
        </authorList>
    </citation>
    <scope>NUCLEOTIDE SEQUENCE [LARGE SCALE GENOMIC DNA]</scope>
    <source>
        <strain evidence="1 2">GH-76</strain>
    </source>
</reference>
<dbReference type="EMBL" id="JBAHYK010000106">
    <property type="protein sequence ID" value="KAL0578317.1"/>
    <property type="molecule type" value="Genomic_DNA"/>
</dbReference>
<dbReference type="Proteomes" id="UP001465976">
    <property type="component" value="Unassembled WGS sequence"/>
</dbReference>
<gene>
    <name evidence="1" type="ORF">V5O48_003677</name>
</gene>